<comment type="caution">
    <text evidence="1">The sequence shown here is derived from an EMBL/GenBank/DDBJ whole genome shotgun (WGS) entry which is preliminary data.</text>
</comment>
<dbReference type="Proteomes" id="UP001139516">
    <property type="component" value="Unassembled WGS sequence"/>
</dbReference>
<keyword evidence="2" id="KW-1185">Reference proteome</keyword>
<accession>A0A9X2BYS8</accession>
<evidence type="ECO:0000313" key="2">
    <source>
        <dbReference type="Proteomes" id="UP001139516"/>
    </source>
</evidence>
<name>A0A9X2BYS8_9PROT</name>
<reference evidence="1" key="1">
    <citation type="submission" date="2022-04" db="EMBL/GenBank/DDBJ databases">
        <title>Roseomonas acroporae sp. nov., isolated from coral Acropora digitifera.</title>
        <authorList>
            <person name="Sun H."/>
        </authorList>
    </citation>
    <scope>NUCLEOTIDE SEQUENCE</scope>
    <source>
        <strain evidence="1">NAR14</strain>
    </source>
</reference>
<sequence>MKNITLGPFRVTPEGGLILRDPALRPQLRFAWRGRRCEAELVGGGLRLGALAGSIPFTAEPAGTHRPGVFAALQDLPASLPAGWRLSLLADHRIRLEAGQPMAQPATAIALVSALANFVLTLEPYLSRLEAVGVRRPATASVAASGAASPAGAGSART</sequence>
<protein>
    <submittedName>
        <fullName evidence="1">Uncharacterized protein</fullName>
    </submittedName>
</protein>
<gene>
    <name evidence="1" type="ORF">M0638_18440</name>
</gene>
<dbReference type="RefSeq" id="WP_248668476.1">
    <property type="nucleotide sequence ID" value="NZ_JALPRX010000081.1"/>
</dbReference>
<dbReference type="EMBL" id="JALPRX010000081">
    <property type="protein sequence ID" value="MCK8786360.1"/>
    <property type="molecule type" value="Genomic_DNA"/>
</dbReference>
<evidence type="ECO:0000313" key="1">
    <source>
        <dbReference type="EMBL" id="MCK8786360.1"/>
    </source>
</evidence>
<organism evidence="1 2">
    <name type="scientific">Roseomonas acroporae</name>
    <dbReference type="NCBI Taxonomy" id="2937791"/>
    <lineage>
        <taxon>Bacteria</taxon>
        <taxon>Pseudomonadati</taxon>
        <taxon>Pseudomonadota</taxon>
        <taxon>Alphaproteobacteria</taxon>
        <taxon>Acetobacterales</taxon>
        <taxon>Roseomonadaceae</taxon>
        <taxon>Roseomonas</taxon>
    </lineage>
</organism>
<proteinExistence type="predicted"/>
<dbReference type="AlphaFoldDB" id="A0A9X2BYS8"/>